<feature type="zinc finger region" description="C4-type" evidence="7">
    <location>
        <begin position="58"/>
        <end position="73"/>
    </location>
</feature>
<evidence type="ECO:0000256" key="3">
    <source>
        <dbReference type="ARBA" id="ARBA00022771"/>
    </source>
</evidence>
<dbReference type="InterPro" id="IPR000093">
    <property type="entry name" value="DNA_Rcmb_RecR"/>
</dbReference>
<protein>
    <recommendedName>
        <fullName evidence="7">Recombination protein RecR</fullName>
    </recommendedName>
</protein>
<keyword evidence="3 7" id="KW-0863">Zinc-finger</keyword>
<dbReference type="InterPro" id="IPR034137">
    <property type="entry name" value="TOPRIM_RecR"/>
</dbReference>
<gene>
    <name evidence="7" type="primary">recR</name>
    <name evidence="9" type="ORF">A2388_03505</name>
</gene>
<keyword evidence="5 7" id="KW-0233">DNA recombination</keyword>
<dbReference type="InterPro" id="IPR006171">
    <property type="entry name" value="TOPRIM_dom"/>
</dbReference>
<dbReference type="GO" id="GO:0003677">
    <property type="term" value="F:DNA binding"/>
    <property type="evidence" value="ECO:0007669"/>
    <property type="project" value="UniProtKB-UniRule"/>
</dbReference>
<comment type="similarity">
    <text evidence="7">Belongs to the RecR family.</text>
</comment>
<dbReference type="Proteomes" id="UP000177575">
    <property type="component" value="Unassembled WGS sequence"/>
</dbReference>
<dbReference type="GO" id="GO:0006310">
    <property type="term" value="P:DNA recombination"/>
    <property type="evidence" value="ECO:0007669"/>
    <property type="project" value="UniProtKB-UniRule"/>
</dbReference>
<feature type="domain" description="Toprim" evidence="8">
    <location>
        <begin position="81"/>
        <end position="176"/>
    </location>
</feature>
<evidence type="ECO:0000256" key="4">
    <source>
        <dbReference type="ARBA" id="ARBA00022833"/>
    </source>
</evidence>
<dbReference type="Pfam" id="PF21175">
    <property type="entry name" value="RecR_C"/>
    <property type="match status" value="1"/>
</dbReference>
<dbReference type="EMBL" id="MHTC01000046">
    <property type="protein sequence ID" value="OHA54574.1"/>
    <property type="molecule type" value="Genomic_DNA"/>
</dbReference>
<dbReference type="Gene3D" id="6.10.250.240">
    <property type="match status" value="1"/>
</dbReference>
<dbReference type="PANTHER" id="PTHR30446:SF0">
    <property type="entry name" value="RECOMBINATION PROTEIN RECR"/>
    <property type="match status" value="1"/>
</dbReference>
<name>A0A1G2Q1Y4_9BACT</name>
<dbReference type="Pfam" id="PF13662">
    <property type="entry name" value="Toprim_4"/>
    <property type="match status" value="1"/>
</dbReference>
<dbReference type="Pfam" id="PF02132">
    <property type="entry name" value="RecR_ZnF"/>
    <property type="match status" value="1"/>
</dbReference>
<dbReference type="InterPro" id="IPR023627">
    <property type="entry name" value="Rcmb_RecR"/>
</dbReference>
<evidence type="ECO:0000313" key="10">
    <source>
        <dbReference type="Proteomes" id="UP000177575"/>
    </source>
</evidence>
<evidence type="ECO:0000256" key="2">
    <source>
        <dbReference type="ARBA" id="ARBA00022763"/>
    </source>
</evidence>
<dbReference type="SMART" id="SM00493">
    <property type="entry name" value="TOPRIM"/>
    <property type="match status" value="1"/>
</dbReference>
<dbReference type="Gene3D" id="3.30.60.80">
    <property type="match status" value="1"/>
</dbReference>
<dbReference type="Gene3D" id="1.10.8.420">
    <property type="entry name" value="RecR Domain 1"/>
    <property type="match status" value="1"/>
</dbReference>
<comment type="caution">
    <text evidence="9">The sequence shown here is derived from an EMBL/GenBank/DDBJ whole genome shotgun (WGS) entry which is preliminary data.</text>
</comment>
<sequence length="200" mass="22090">MSPTPHALEQLIREFTKLPGIGPKTAERLVYYLLKQPKEELVSLADSLRQAKDEVVICRQCFRFADQDPCPICADKRRDKSLLCVVAESQNIPVIEKTGAFAGQYHVLGGLVSPLEGITPDKLKIGELEQRLKTNGVKEVILALNPDLDGETTSLYLAKLIKPIGIKVTRLARGLPMGADLEYADEVTLENAILGRKEIN</sequence>
<dbReference type="PROSITE" id="PS50880">
    <property type="entry name" value="TOPRIM"/>
    <property type="match status" value="1"/>
</dbReference>
<dbReference type="PROSITE" id="PS01300">
    <property type="entry name" value="RECR"/>
    <property type="match status" value="1"/>
</dbReference>
<dbReference type="InterPro" id="IPR015967">
    <property type="entry name" value="Rcmb_RecR_Znf"/>
</dbReference>
<dbReference type="Gene3D" id="3.40.1360.10">
    <property type="match status" value="1"/>
</dbReference>
<keyword evidence="1 7" id="KW-0479">Metal-binding</keyword>
<dbReference type="GO" id="GO:0006281">
    <property type="term" value="P:DNA repair"/>
    <property type="evidence" value="ECO:0007669"/>
    <property type="project" value="UniProtKB-UniRule"/>
</dbReference>
<dbReference type="PANTHER" id="PTHR30446">
    <property type="entry name" value="RECOMBINATION PROTEIN RECR"/>
    <property type="match status" value="1"/>
</dbReference>
<dbReference type="CDD" id="cd01025">
    <property type="entry name" value="TOPRIM_recR"/>
    <property type="match status" value="1"/>
</dbReference>
<evidence type="ECO:0000313" key="9">
    <source>
        <dbReference type="EMBL" id="OHA54574.1"/>
    </source>
</evidence>
<keyword evidence="4 7" id="KW-0862">Zinc</keyword>
<accession>A0A1G2Q1Y4</accession>
<dbReference type="NCBIfam" id="TIGR00615">
    <property type="entry name" value="recR"/>
    <property type="match status" value="1"/>
</dbReference>
<keyword evidence="2 7" id="KW-0227">DNA damage</keyword>
<dbReference type="SUPFAM" id="SSF111304">
    <property type="entry name" value="Recombination protein RecR"/>
    <property type="match status" value="1"/>
</dbReference>
<organism evidence="9 10">
    <name type="scientific">Candidatus Veblenbacteria bacterium RIFOXYB1_FULL_43_13</name>
    <dbReference type="NCBI Taxonomy" id="1802426"/>
    <lineage>
        <taxon>Bacteria</taxon>
        <taxon>Candidatus Vebleniibacteriota</taxon>
    </lineage>
</organism>
<evidence type="ECO:0000256" key="7">
    <source>
        <dbReference type="HAMAP-Rule" id="MF_00017"/>
    </source>
</evidence>
<evidence type="ECO:0000256" key="5">
    <source>
        <dbReference type="ARBA" id="ARBA00023172"/>
    </source>
</evidence>
<keyword evidence="6 7" id="KW-0234">DNA repair</keyword>
<evidence type="ECO:0000256" key="1">
    <source>
        <dbReference type="ARBA" id="ARBA00022723"/>
    </source>
</evidence>
<evidence type="ECO:0000256" key="6">
    <source>
        <dbReference type="ARBA" id="ARBA00023204"/>
    </source>
</evidence>
<dbReference type="HAMAP" id="MF_00017">
    <property type="entry name" value="RecR"/>
    <property type="match status" value="1"/>
</dbReference>
<dbReference type="AlphaFoldDB" id="A0A1G2Q1Y4"/>
<comment type="function">
    <text evidence="7">May play a role in DNA repair. It seems to be involved in an RecBC-independent recombinational process of DNA repair. It may act with RecF and RecO.</text>
</comment>
<dbReference type="Pfam" id="PF21176">
    <property type="entry name" value="RecR_HhH"/>
    <property type="match status" value="1"/>
</dbReference>
<proteinExistence type="inferred from homology"/>
<dbReference type="GO" id="GO:0008270">
    <property type="term" value="F:zinc ion binding"/>
    <property type="evidence" value="ECO:0007669"/>
    <property type="project" value="UniProtKB-KW"/>
</dbReference>
<reference evidence="9 10" key="1">
    <citation type="journal article" date="2016" name="Nat. Commun.">
        <title>Thousands of microbial genomes shed light on interconnected biogeochemical processes in an aquifer system.</title>
        <authorList>
            <person name="Anantharaman K."/>
            <person name="Brown C.T."/>
            <person name="Hug L.A."/>
            <person name="Sharon I."/>
            <person name="Castelle C.J."/>
            <person name="Probst A.J."/>
            <person name="Thomas B.C."/>
            <person name="Singh A."/>
            <person name="Wilkins M.J."/>
            <person name="Karaoz U."/>
            <person name="Brodie E.L."/>
            <person name="Williams K.H."/>
            <person name="Hubbard S.S."/>
            <person name="Banfield J.F."/>
        </authorList>
    </citation>
    <scope>NUCLEOTIDE SEQUENCE [LARGE SCALE GENOMIC DNA]</scope>
</reference>
<evidence type="ECO:0000259" key="8">
    <source>
        <dbReference type="PROSITE" id="PS50880"/>
    </source>
</evidence>